<protein>
    <submittedName>
        <fullName evidence="1">Uncharacterized protein</fullName>
    </submittedName>
</protein>
<dbReference type="Proteomes" id="UP000807306">
    <property type="component" value="Unassembled WGS sequence"/>
</dbReference>
<organism evidence="1 2">
    <name type="scientific">Crepidotus variabilis</name>
    <dbReference type="NCBI Taxonomy" id="179855"/>
    <lineage>
        <taxon>Eukaryota</taxon>
        <taxon>Fungi</taxon>
        <taxon>Dikarya</taxon>
        <taxon>Basidiomycota</taxon>
        <taxon>Agaricomycotina</taxon>
        <taxon>Agaricomycetes</taxon>
        <taxon>Agaricomycetidae</taxon>
        <taxon>Agaricales</taxon>
        <taxon>Agaricineae</taxon>
        <taxon>Crepidotaceae</taxon>
        <taxon>Crepidotus</taxon>
    </lineage>
</organism>
<evidence type="ECO:0000313" key="1">
    <source>
        <dbReference type="EMBL" id="KAF9535164.1"/>
    </source>
</evidence>
<feature type="non-terminal residue" evidence="1">
    <location>
        <position position="158"/>
    </location>
</feature>
<proteinExistence type="predicted"/>
<reference evidence="1" key="1">
    <citation type="submission" date="2020-11" db="EMBL/GenBank/DDBJ databases">
        <authorList>
            <consortium name="DOE Joint Genome Institute"/>
            <person name="Ahrendt S."/>
            <person name="Riley R."/>
            <person name="Andreopoulos W."/>
            <person name="Labutti K."/>
            <person name="Pangilinan J."/>
            <person name="Ruiz-Duenas F.J."/>
            <person name="Barrasa J.M."/>
            <person name="Sanchez-Garcia M."/>
            <person name="Camarero S."/>
            <person name="Miyauchi S."/>
            <person name="Serrano A."/>
            <person name="Linde D."/>
            <person name="Babiker R."/>
            <person name="Drula E."/>
            <person name="Ayuso-Fernandez I."/>
            <person name="Pacheco R."/>
            <person name="Padilla G."/>
            <person name="Ferreira P."/>
            <person name="Barriuso J."/>
            <person name="Kellner H."/>
            <person name="Castanera R."/>
            <person name="Alfaro M."/>
            <person name="Ramirez L."/>
            <person name="Pisabarro A.G."/>
            <person name="Kuo A."/>
            <person name="Tritt A."/>
            <person name="Lipzen A."/>
            <person name="He G."/>
            <person name="Yan M."/>
            <person name="Ng V."/>
            <person name="Cullen D."/>
            <person name="Martin F."/>
            <person name="Rosso M.-N."/>
            <person name="Henrissat B."/>
            <person name="Hibbett D."/>
            <person name="Martinez A.T."/>
            <person name="Grigoriev I.V."/>
        </authorList>
    </citation>
    <scope>NUCLEOTIDE SEQUENCE</scope>
    <source>
        <strain evidence="1">CBS 506.95</strain>
    </source>
</reference>
<evidence type="ECO:0000313" key="2">
    <source>
        <dbReference type="Proteomes" id="UP000807306"/>
    </source>
</evidence>
<dbReference type="EMBL" id="MU157825">
    <property type="protein sequence ID" value="KAF9535164.1"/>
    <property type="molecule type" value="Genomic_DNA"/>
</dbReference>
<feature type="non-terminal residue" evidence="1">
    <location>
        <position position="1"/>
    </location>
</feature>
<dbReference type="AlphaFoldDB" id="A0A9P6EUX9"/>
<comment type="caution">
    <text evidence="1">The sequence shown here is derived from an EMBL/GenBank/DDBJ whole genome shotgun (WGS) entry which is preliminary data.</text>
</comment>
<dbReference type="OrthoDB" id="2742740at2759"/>
<accession>A0A9P6EUX9</accession>
<name>A0A9P6EUX9_9AGAR</name>
<gene>
    <name evidence="1" type="ORF">CPB83DRAFT_730467</name>
</gene>
<sequence>LRISLEFIRVLEKATLDNGDFDEEQLHSLRHPVQHTRSLNDKDVLLSLKCFLATMRASNQVYSDVQQSIEEVHPQIKLQSHHVVQKTIANLTGIFPIIHDMCPQSCLAYTGPFLADELCSTCREPRYNQYMLRVSNGKKRVSRQRFYTMPLGPQLQAI</sequence>
<keyword evidence="2" id="KW-1185">Reference proteome</keyword>